<protein>
    <submittedName>
        <fullName evidence="1">Uncharacterized protein</fullName>
    </submittedName>
</protein>
<organism evidence="1 2">
    <name type="scientific">Zymoseptoria tritici (strain CBS 115943 / IPO323)</name>
    <name type="common">Speckled leaf blotch fungus</name>
    <name type="synonym">Septoria tritici</name>
    <dbReference type="NCBI Taxonomy" id="336722"/>
    <lineage>
        <taxon>Eukaryota</taxon>
        <taxon>Fungi</taxon>
        <taxon>Dikarya</taxon>
        <taxon>Ascomycota</taxon>
        <taxon>Pezizomycotina</taxon>
        <taxon>Dothideomycetes</taxon>
        <taxon>Dothideomycetidae</taxon>
        <taxon>Mycosphaerellales</taxon>
        <taxon>Mycosphaerellaceae</taxon>
        <taxon>Zymoseptoria</taxon>
    </lineage>
</organism>
<dbReference type="GeneID" id="13395865"/>
<keyword evidence="2" id="KW-1185">Reference proteome</keyword>
<gene>
    <name evidence="1" type="ORF">MYCGRDRAFT_84937</name>
</gene>
<dbReference type="KEGG" id="ztr:MYCGRDRAFT_84937"/>
<evidence type="ECO:0000313" key="1">
    <source>
        <dbReference type="EMBL" id="EGP89654.1"/>
    </source>
</evidence>
<dbReference type="AlphaFoldDB" id="F9X5B9"/>
<name>F9X5B9_ZYMTI</name>
<evidence type="ECO:0000313" key="2">
    <source>
        <dbReference type="Proteomes" id="UP000008062"/>
    </source>
</evidence>
<dbReference type="InParanoid" id="F9X5B9"/>
<dbReference type="RefSeq" id="XP_003854678.1">
    <property type="nucleotide sequence ID" value="XM_003854630.1"/>
</dbReference>
<dbReference type="Proteomes" id="UP000008062">
    <property type="component" value="Chromosome 3"/>
</dbReference>
<dbReference type="HOGENOM" id="CLU_2724160_0_0_1"/>
<sequence>MKAPDQIIEQKACGNLVSLPDCCCHVIVTRSERHCLPLAPSSGYRRPWNSVTLTSSNRAVTFYLGSLECPQR</sequence>
<dbReference type="EMBL" id="CM001198">
    <property type="protein sequence ID" value="EGP89654.1"/>
    <property type="molecule type" value="Genomic_DNA"/>
</dbReference>
<accession>F9X5B9</accession>
<proteinExistence type="predicted"/>
<reference evidence="1 2" key="1">
    <citation type="journal article" date="2011" name="PLoS Genet.">
        <title>Finished genome of the fungal wheat pathogen Mycosphaerella graminicola reveals dispensome structure, chromosome plasticity, and stealth pathogenesis.</title>
        <authorList>
            <person name="Goodwin S.B."/>
            <person name="Ben M'barek S."/>
            <person name="Dhillon B."/>
            <person name="Wittenberg A.H.J."/>
            <person name="Crane C.F."/>
            <person name="Hane J.K."/>
            <person name="Foster A.J."/>
            <person name="Van der Lee T.A.J."/>
            <person name="Grimwood J."/>
            <person name="Aerts A."/>
            <person name="Antoniw J."/>
            <person name="Bailey A."/>
            <person name="Bluhm B."/>
            <person name="Bowler J."/>
            <person name="Bristow J."/>
            <person name="van der Burgt A."/>
            <person name="Canto-Canche B."/>
            <person name="Churchill A.C.L."/>
            <person name="Conde-Ferraez L."/>
            <person name="Cools H.J."/>
            <person name="Coutinho P.M."/>
            <person name="Csukai M."/>
            <person name="Dehal P."/>
            <person name="De Wit P."/>
            <person name="Donzelli B."/>
            <person name="van de Geest H.C."/>
            <person name="van Ham R.C.H.J."/>
            <person name="Hammond-Kosack K.E."/>
            <person name="Henrissat B."/>
            <person name="Kilian A."/>
            <person name="Kobayashi A.K."/>
            <person name="Koopmann E."/>
            <person name="Kourmpetis Y."/>
            <person name="Kuzniar A."/>
            <person name="Lindquist E."/>
            <person name="Lombard V."/>
            <person name="Maliepaard C."/>
            <person name="Martins N."/>
            <person name="Mehrabi R."/>
            <person name="Nap J.P.H."/>
            <person name="Ponomarenko A."/>
            <person name="Rudd J.J."/>
            <person name="Salamov A."/>
            <person name="Schmutz J."/>
            <person name="Schouten H.J."/>
            <person name="Shapiro H."/>
            <person name="Stergiopoulos I."/>
            <person name="Torriani S.F.F."/>
            <person name="Tu H."/>
            <person name="de Vries R.P."/>
            <person name="Waalwijk C."/>
            <person name="Ware S.B."/>
            <person name="Wiebenga A."/>
            <person name="Zwiers L.-H."/>
            <person name="Oliver R.P."/>
            <person name="Grigoriev I.V."/>
            <person name="Kema G.H.J."/>
        </authorList>
    </citation>
    <scope>NUCLEOTIDE SEQUENCE [LARGE SCALE GENOMIC DNA]</scope>
    <source>
        <strain evidence="2">CBS 115943 / IPO323</strain>
    </source>
</reference>